<dbReference type="OrthoDB" id="8687151at2"/>
<organism evidence="1 2">
    <name type="scientific">Advenella kashmirensis W13003</name>
    <dbReference type="NCBI Taxonomy" id="1424334"/>
    <lineage>
        <taxon>Bacteria</taxon>
        <taxon>Pseudomonadati</taxon>
        <taxon>Pseudomonadota</taxon>
        <taxon>Betaproteobacteria</taxon>
        <taxon>Burkholderiales</taxon>
        <taxon>Alcaligenaceae</taxon>
    </lineage>
</organism>
<gene>
    <name evidence="1" type="ORF">W822_01050</name>
</gene>
<dbReference type="PATRIC" id="fig|1424334.3.peg.222"/>
<dbReference type="Proteomes" id="UP000018733">
    <property type="component" value="Unassembled WGS sequence"/>
</dbReference>
<keyword evidence="2" id="KW-1185">Reference proteome</keyword>
<sequence length="80" mass="9176">MSFVKPVFDPKSEVMDGRSLSDLTLEQYKGYISEYLLKLNSRGVLLSEIGKVPLAATTKQIDELMNHLQLVRLEMEKFQN</sequence>
<proteinExistence type="predicted"/>
<dbReference type="EMBL" id="AYXT01000001">
    <property type="protein sequence ID" value="ETF04636.1"/>
    <property type="molecule type" value="Genomic_DNA"/>
</dbReference>
<comment type="caution">
    <text evidence="1">The sequence shown here is derived from an EMBL/GenBank/DDBJ whole genome shotgun (WGS) entry which is preliminary data.</text>
</comment>
<reference evidence="1 2" key="1">
    <citation type="journal article" date="2014" name="Genome Announc.">
        <title>Draft Genome Sequence of Advenella kashmirensis Strain W13003, a Polycyclic Aromatic Hydrocarbon-Degrading Bacterium.</title>
        <authorList>
            <person name="Wang X."/>
            <person name="Jin D."/>
            <person name="Zhou L."/>
            <person name="Wu L."/>
            <person name="An W."/>
            <person name="Zhao L."/>
        </authorList>
    </citation>
    <scope>NUCLEOTIDE SEQUENCE [LARGE SCALE GENOMIC DNA]</scope>
    <source>
        <strain evidence="1 2">W13003</strain>
    </source>
</reference>
<evidence type="ECO:0000313" key="1">
    <source>
        <dbReference type="EMBL" id="ETF04636.1"/>
    </source>
</evidence>
<evidence type="ECO:0000313" key="2">
    <source>
        <dbReference type="Proteomes" id="UP000018733"/>
    </source>
</evidence>
<name>V8QXJ5_9BURK</name>
<dbReference type="RefSeq" id="WP_024003280.1">
    <property type="nucleotide sequence ID" value="NZ_KI650979.1"/>
</dbReference>
<protein>
    <submittedName>
        <fullName evidence="1">Uncharacterized protein</fullName>
    </submittedName>
</protein>
<dbReference type="HOGENOM" id="CLU_2581862_0_0_4"/>
<dbReference type="AlphaFoldDB" id="V8QXJ5"/>
<accession>V8QXJ5</accession>